<proteinExistence type="predicted"/>
<dbReference type="Pfam" id="PF07847">
    <property type="entry name" value="PCO_ADO"/>
    <property type="match status" value="1"/>
</dbReference>
<sequence length="225" mass="25459">MRLNPLDEKMMRVVRNQAMKTFKSQIGFEENLKKLVSEMNKLTSNDVKFDTKLLEKSSENSAPVTFIGIEENEYFSMSMFVLKDGSRLPLHDHPMMHGLCKVILGKIHIKNYSFIGDPLASHDKEEVLVQKEDDKFVTPVDETVLLTPNKGNIHELSAEQGPAVFLDILAPPYFTNIPGVGARKCHYYKRTLENGKSSNALQETLVKLKSPPGYWTDEAPYLGTL</sequence>
<dbReference type="AlphaFoldDB" id="A0A8I6RNL5"/>
<dbReference type="InterPro" id="IPR012864">
    <property type="entry name" value="PCO/ADO"/>
</dbReference>
<name>A0A8I6RNL5_CIMLE</name>
<accession>A0A8I6RNL5</accession>
<dbReference type="PANTHER" id="PTHR22966:SF61">
    <property type="entry name" value="2-AMINOETHANETHIOL DIOXYGENASE"/>
    <property type="match status" value="1"/>
</dbReference>
<dbReference type="InterPro" id="IPR014710">
    <property type="entry name" value="RmlC-like_jellyroll"/>
</dbReference>
<protein>
    <recommendedName>
        <fullName evidence="6">2-aminoethanethiol dioxygenase</fullName>
    </recommendedName>
</protein>
<keyword evidence="5" id="KW-1185">Reference proteome</keyword>
<keyword evidence="2" id="KW-0560">Oxidoreductase</keyword>
<dbReference type="PANTHER" id="PTHR22966">
    <property type="entry name" value="2-AMINOETHANETHIOL DIOXYGENASE"/>
    <property type="match status" value="1"/>
</dbReference>
<evidence type="ECO:0000313" key="4">
    <source>
        <dbReference type="EnsemblMetazoa" id="XP_014249618.1"/>
    </source>
</evidence>
<dbReference type="EnsemblMetazoa" id="XM_014394132.2">
    <property type="protein sequence ID" value="XP_014249618.1"/>
    <property type="gene ID" value="LOC106666739"/>
</dbReference>
<evidence type="ECO:0008006" key="6">
    <source>
        <dbReference type="Google" id="ProtNLM"/>
    </source>
</evidence>
<dbReference type="OMA" id="RCIWGKL"/>
<dbReference type="GeneID" id="106666739"/>
<evidence type="ECO:0000256" key="2">
    <source>
        <dbReference type="ARBA" id="ARBA00023002"/>
    </source>
</evidence>
<keyword evidence="3" id="KW-0408">Iron</keyword>
<dbReference type="OrthoDB" id="271433at2759"/>
<dbReference type="SUPFAM" id="SSF51182">
    <property type="entry name" value="RmlC-like cupins"/>
    <property type="match status" value="1"/>
</dbReference>
<keyword evidence="1" id="KW-0479">Metal-binding</keyword>
<reference evidence="4" key="1">
    <citation type="submission" date="2022-01" db="UniProtKB">
        <authorList>
            <consortium name="EnsemblMetazoa"/>
        </authorList>
    </citation>
    <scope>IDENTIFICATION</scope>
</reference>
<dbReference type="Proteomes" id="UP000494040">
    <property type="component" value="Unassembled WGS sequence"/>
</dbReference>
<dbReference type="GO" id="GO:0016702">
    <property type="term" value="F:oxidoreductase activity, acting on single donors with incorporation of molecular oxygen, incorporation of two atoms of oxygen"/>
    <property type="evidence" value="ECO:0007669"/>
    <property type="project" value="InterPro"/>
</dbReference>
<evidence type="ECO:0000256" key="1">
    <source>
        <dbReference type="ARBA" id="ARBA00022723"/>
    </source>
</evidence>
<dbReference type="GO" id="GO:0005739">
    <property type="term" value="C:mitochondrion"/>
    <property type="evidence" value="ECO:0007669"/>
    <property type="project" value="TreeGrafter"/>
</dbReference>
<dbReference type="RefSeq" id="XP_014249618.1">
    <property type="nucleotide sequence ID" value="XM_014394132.2"/>
</dbReference>
<dbReference type="InterPro" id="IPR011051">
    <property type="entry name" value="RmlC_Cupin_sf"/>
</dbReference>
<dbReference type="Gene3D" id="2.60.120.10">
    <property type="entry name" value="Jelly Rolls"/>
    <property type="match status" value="1"/>
</dbReference>
<dbReference type="CDD" id="cd20289">
    <property type="entry name" value="cupin_ADO"/>
    <property type="match status" value="1"/>
</dbReference>
<dbReference type="GO" id="GO:0046872">
    <property type="term" value="F:metal ion binding"/>
    <property type="evidence" value="ECO:0007669"/>
    <property type="project" value="UniProtKB-KW"/>
</dbReference>
<dbReference type="KEGG" id="clec:106666739"/>
<evidence type="ECO:0000313" key="5">
    <source>
        <dbReference type="Proteomes" id="UP000494040"/>
    </source>
</evidence>
<organism evidence="4 5">
    <name type="scientific">Cimex lectularius</name>
    <name type="common">Bed bug</name>
    <name type="synonym">Acanthia lectularia</name>
    <dbReference type="NCBI Taxonomy" id="79782"/>
    <lineage>
        <taxon>Eukaryota</taxon>
        <taxon>Metazoa</taxon>
        <taxon>Ecdysozoa</taxon>
        <taxon>Arthropoda</taxon>
        <taxon>Hexapoda</taxon>
        <taxon>Insecta</taxon>
        <taxon>Pterygota</taxon>
        <taxon>Neoptera</taxon>
        <taxon>Paraneoptera</taxon>
        <taxon>Hemiptera</taxon>
        <taxon>Heteroptera</taxon>
        <taxon>Panheteroptera</taxon>
        <taxon>Cimicomorpha</taxon>
        <taxon>Cimicidae</taxon>
        <taxon>Cimex</taxon>
    </lineage>
</organism>
<evidence type="ECO:0000256" key="3">
    <source>
        <dbReference type="ARBA" id="ARBA00023004"/>
    </source>
</evidence>